<dbReference type="InterPro" id="IPR008928">
    <property type="entry name" value="6-hairpin_glycosidase_sf"/>
</dbReference>
<dbReference type="Gene3D" id="1.50.10.10">
    <property type="match status" value="1"/>
</dbReference>
<accession>A0ABD2MQ65</accession>
<comment type="caution">
    <text evidence="2">The sequence shown here is derived from an EMBL/GenBank/DDBJ whole genome shotgun (WGS) entry which is preliminary data.</text>
</comment>
<dbReference type="Proteomes" id="UP001516400">
    <property type="component" value="Unassembled WGS sequence"/>
</dbReference>
<dbReference type="EMBL" id="JABFTP020000021">
    <property type="protein sequence ID" value="KAL3268399.1"/>
    <property type="molecule type" value="Genomic_DNA"/>
</dbReference>
<dbReference type="InterPro" id="IPR032790">
    <property type="entry name" value="GDE_C"/>
</dbReference>
<keyword evidence="3" id="KW-1185">Reference proteome</keyword>
<organism evidence="2 3">
    <name type="scientific">Cryptolaemus montrouzieri</name>
    <dbReference type="NCBI Taxonomy" id="559131"/>
    <lineage>
        <taxon>Eukaryota</taxon>
        <taxon>Metazoa</taxon>
        <taxon>Ecdysozoa</taxon>
        <taxon>Arthropoda</taxon>
        <taxon>Hexapoda</taxon>
        <taxon>Insecta</taxon>
        <taxon>Pterygota</taxon>
        <taxon>Neoptera</taxon>
        <taxon>Endopterygota</taxon>
        <taxon>Coleoptera</taxon>
        <taxon>Polyphaga</taxon>
        <taxon>Cucujiformia</taxon>
        <taxon>Coccinelloidea</taxon>
        <taxon>Coccinellidae</taxon>
        <taxon>Scymninae</taxon>
        <taxon>Scymnini</taxon>
        <taxon>Cryptolaemus</taxon>
    </lineage>
</organism>
<dbReference type="PANTHER" id="PTHR10569">
    <property type="entry name" value="GLYCOGEN DEBRANCHING ENZYME"/>
    <property type="match status" value="1"/>
</dbReference>
<dbReference type="InterPro" id="IPR010401">
    <property type="entry name" value="AGL/Gdb1"/>
</dbReference>
<dbReference type="Pfam" id="PF06202">
    <property type="entry name" value="GDE_C"/>
    <property type="match status" value="1"/>
</dbReference>
<dbReference type="SUPFAM" id="SSF48208">
    <property type="entry name" value="Six-hairpin glycosidases"/>
    <property type="match status" value="1"/>
</dbReference>
<dbReference type="AlphaFoldDB" id="A0ABD2MQ65"/>
<reference evidence="2 3" key="1">
    <citation type="journal article" date="2021" name="BMC Biol.">
        <title>Horizontally acquired antibacterial genes associated with adaptive radiation of ladybird beetles.</title>
        <authorList>
            <person name="Li H.S."/>
            <person name="Tang X.F."/>
            <person name="Huang Y.H."/>
            <person name="Xu Z.Y."/>
            <person name="Chen M.L."/>
            <person name="Du X.Y."/>
            <person name="Qiu B.Y."/>
            <person name="Chen P.T."/>
            <person name="Zhang W."/>
            <person name="Slipinski A."/>
            <person name="Escalona H.E."/>
            <person name="Waterhouse R.M."/>
            <person name="Zwick A."/>
            <person name="Pang H."/>
        </authorList>
    </citation>
    <scope>NUCLEOTIDE SEQUENCE [LARGE SCALE GENOMIC DNA]</scope>
    <source>
        <strain evidence="2">SYSU2018</strain>
    </source>
</reference>
<evidence type="ECO:0000313" key="2">
    <source>
        <dbReference type="EMBL" id="KAL3268399.1"/>
    </source>
</evidence>
<gene>
    <name evidence="2" type="ORF">HHI36_007515</name>
</gene>
<evidence type="ECO:0000313" key="3">
    <source>
        <dbReference type="Proteomes" id="UP001516400"/>
    </source>
</evidence>
<sequence>MTDNGFNNQIGVHPETGFVFGGNVDNCGTWMDKMGSSYHAGNKGKPATPRDGSACEIVGLSKCVVSWLSTLYKQKKYKYEGVERIQQSSGKVTKWTFEQWGEKIKENFEKYFWVSEKPVDSEINHNLINKRGIYKDCHGASQEWTDYQLRCNFPIVMVVAPELFYPQHAWTALQQAEKYLLGPLGMKTLDPSDWAYRGDYDNSNDSNDASVAHGFNYHQGPEWVWPIGYFFRAKLYFAARNNRLRETIAEIKYKLSKHFTELQMSDWKGLPELTNSNGSYCRDSSRTQAWSMSSILEVLYDLQKIESSI</sequence>
<protein>
    <recommendedName>
        <fullName evidence="1">Glycogen debranching enzyme C-terminal domain-containing protein</fullName>
    </recommendedName>
</protein>
<evidence type="ECO:0000259" key="1">
    <source>
        <dbReference type="Pfam" id="PF06202"/>
    </source>
</evidence>
<proteinExistence type="predicted"/>
<name>A0ABD2MQ65_9CUCU</name>
<dbReference type="InterPro" id="IPR012341">
    <property type="entry name" value="6hp_glycosidase-like_sf"/>
</dbReference>
<dbReference type="PANTHER" id="PTHR10569:SF2">
    <property type="entry name" value="GLYCOGEN DEBRANCHING ENZYME"/>
    <property type="match status" value="1"/>
</dbReference>
<feature type="domain" description="Glycogen debranching enzyme C-terminal" evidence="1">
    <location>
        <begin position="5"/>
        <end position="297"/>
    </location>
</feature>